<dbReference type="CDD" id="cd14441">
    <property type="entry name" value="AlgX_N"/>
    <property type="match status" value="1"/>
</dbReference>
<dbReference type="GO" id="GO:0042597">
    <property type="term" value="C:periplasmic space"/>
    <property type="evidence" value="ECO:0007669"/>
    <property type="project" value="UniProtKB-SubCell"/>
</dbReference>
<feature type="signal peptide" evidence="13">
    <location>
        <begin position="1"/>
        <end position="22"/>
    </location>
</feature>
<comment type="pathway">
    <text evidence="2">Glycan biosynthesis; alginate biosynthesis.</text>
</comment>
<keyword evidence="8" id="KW-0016">Alginate biosynthesis</keyword>
<feature type="active site" description="Proton acceptor" evidence="11">
    <location>
        <position position="164"/>
    </location>
</feature>
<feature type="chain" id="PRO_5020820343" description="Alginate biosynthesis protein AlgX" evidence="13">
    <location>
        <begin position="23"/>
        <end position="461"/>
    </location>
</feature>
<evidence type="ECO:0000256" key="2">
    <source>
        <dbReference type="ARBA" id="ARBA00005182"/>
    </source>
</evidence>
<comment type="subcellular location">
    <subcellularLocation>
        <location evidence="1">Periplasm</location>
    </subcellularLocation>
</comment>
<dbReference type="InterPro" id="IPR038639">
    <property type="entry name" value="AlgX_C_sf"/>
</dbReference>
<evidence type="ECO:0000256" key="11">
    <source>
        <dbReference type="PIRSR" id="PIRSR638639-50"/>
    </source>
</evidence>
<feature type="active site" description="Nucleophile" evidence="11">
    <location>
        <position position="256"/>
    </location>
</feature>
<evidence type="ECO:0000256" key="5">
    <source>
        <dbReference type="ARBA" id="ARBA00022679"/>
    </source>
</evidence>
<evidence type="ECO:0000313" key="16">
    <source>
        <dbReference type="EMBL" id="QCF26018.1"/>
    </source>
</evidence>
<feature type="active site" evidence="11">
    <location>
        <position position="162"/>
    </location>
</feature>
<dbReference type="RefSeq" id="WP_136548740.1">
    <property type="nucleotide sequence ID" value="NZ_CP031093.1"/>
</dbReference>
<evidence type="ECO:0000256" key="1">
    <source>
        <dbReference type="ARBA" id="ARBA00004418"/>
    </source>
</evidence>
<dbReference type="InterPro" id="IPR034655">
    <property type="entry name" value="AlgX_N"/>
</dbReference>
<dbReference type="UniPathway" id="UPA00286"/>
<dbReference type="Pfam" id="PF16822">
    <property type="entry name" value="ALGX"/>
    <property type="match status" value="1"/>
</dbReference>
<dbReference type="OrthoDB" id="6773032at2"/>
<evidence type="ECO:0000256" key="9">
    <source>
        <dbReference type="ARBA" id="ARBA00023157"/>
    </source>
</evidence>
<sequence>MLRPVLASLIMTWLFAPLDAHARCDQLECLLCPELTDDSHYAEGVMKSLRQLAPGADHWIFRSDFDLSNEFGIPAEFVKDYQRLIRKFNEYGTEVVFVVQPTRGMMHRDKIREDRRYGFDYPTAFSNLRQFLTQLADGGAHVANILPLVETPPEQDYFFRRDHHWTPAGSRETALIAGNVIRAIPAYHEIAVKKFITEKSTVIAKDGTMNRGLKHICGNNYGFQYVQGFQTVPESGGAEALFGDTEEPEIVLVGTSNSAARDDEYKNYNFDGFLKDGLERDILNYALPGSGQEGSVLQYLLSEDYSPEEAPKILVWELPASYRLDDELIYRQLIPAIEGGCEFSDDIAGRVSQTVPALAKGQRLEIYANSGAGRKSLVNYDGYLDLRFTDPGIKDFYVITYFDNGKRDKVWFRRSGVIDGGQYYLEVSRKPAFRNANLLSVFIEPSEPLTSDSTLEVTLCR</sequence>
<dbReference type="InterPro" id="IPR031811">
    <property type="entry name" value="ALGX/ALGJ_SGNH-like"/>
</dbReference>
<keyword evidence="6 13" id="KW-0732">Signal</keyword>
<evidence type="ECO:0000256" key="3">
    <source>
        <dbReference type="ARBA" id="ARBA00006553"/>
    </source>
</evidence>
<dbReference type="Gene3D" id="2.60.120.1380">
    <property type="entry name" value="C-terminal carbohydrate-binding module"/>
    <property type="match status" value="1"/>
</dbReference>
<evidence type="ECO:0000256" key="6">
    <source>
        <dbReference type="ARBA" id="ARBA00022729"/>
    </source>
</evidence>
<feature type="domain" description="AlgX/AlgJ SGNH hydrolase-like" evidence="14">
    <location>
        <begin position="53"/>
        <end position="319"/>
    </location>
</feature>
<reference evidence="16 17" key="1">
    <citation type="submission" date="2018-07" db="EMBL/GenBank/DDBJ databases">
        <title>Marsedoiliclastica nanhaica gen. nov. sp. nov., a novel marine hydrocarbonoclastic bacterium isolated from an in-situ enriched hydrocarbon-degrading consortium in deep-sea sediment.</title>
        <authorList>
            <person name="Dong C."/>
            <person name="Ma T."/>
            <person name="Liu R."/>
            <person name="Shao Z."/>
        </authorList>
    </citation>
    <scope>NUCLEOTIDE SEQUENCE [LARGE SCALE GENOMIC DNA]</scope>
    <source>
        <strain evidence="17">soil36-7</strain>
    </source>
</reference>
<dbReference type="CDD" id="cd14487">
    <property type="entry name" value="AlgX_C"/>
    <property type="match status" value="1"/>
</dbReference>
<accession>A0A4P7XGA2</accession>
<evidence type="ECO:0000256" key="13">
    <source>
        <dbReference type="SAM" id="SignalP"/>
    </source>
</evidence>
<dbReference type="GO" id="GO:0016740">
    <property type="term" value="F:transferase activity"/>
    <property type="evidence" value="ECO:0007669"/>
    <property type="project" value="UniProtKB-KW"/>
</dbReference>
<dbReference type="Pfam" id="PF16824">
    <property type="entry name" value="CBM_26"/>
    <property type="match status" value="1"/>
</dbReference>
<keyword evidence="9 12" id="KW-1015">Disulfide bond</keyword>
<dbReference type="EMBL" id="CP031093">
    <property type="protein sequence ID" value="QCF26018.1"/>
    <property type="molecule type" value="Genomic_DNA"/>
</dbReference>
<protein>
    <recommendedName>
        <fullName evidence="4">Alginate biosynthesis protein AlgX</fullName>
    </recommendedName>
    <alternativeName>
        <fullName evidence="10">Probable alginate O-acetyltransferase AlgX</fullName>
    </alternativeName>
</protein>
<keyword evidence="5" id="KW-0808">Transferase</keyword>
<feature type="disulfide bond" evidence="12">
    <location>
        <begin position="341"/>
        <end position="460"/>
    </location>
</feature>
<evidence type="ECO:0000259" key="14">
    <source>
        <dbReference type="Pfam" id="PF16822"/>
    </source>
</evidence>
<dbReference type="InterPro" id="IPR031798">
    <property type="entry name" value="AlgX_C"/>
</dbReference>
<proteinExistence type="inferred from homology"/>
<name>A0A4P7XGA2_9ALTE</name>
<feature type="domain" description="Alginate biosynthesis protein AlgX C-terminal carbohydrate-binding module" evidence="15">
    <location>
        <begin position="363"/>
        <end position="461"/>
    </location>
</feature>
<dbReference type="Proteomes" id="UP000298049">
    <property type="component" value="Chromosome"/>
</dbReference>
<evidence type="ECO:0000259" key="15">
    <source>
        <dbReference type="Pfam" id="PF16824"/>
    </source>
</evidence>
<evidence type="ECO:0000256" key="12">
    <source>
        <dbReference type="PIRSR" id="PIRSR638639-51"/>
    </source>
</evidence>
<evidence type="ECO:0000256" key="7">
    <source>
        <dbReference type="ARBA" id="ARBA00022764"/>
    </source>
</evidence>
<gene>
    <name evidence="16" type="ORF">soil367_08830</name>
</gene>
<dbReference type="KEGG" id="hmi:soil367_08830"/>
<comment type="similarity">
    <text evidence="3">Belongs to the AlgX family.</text>
</comment>
<dbReference type="GO" id="GO:0042121">
    <property type="term" value="P:alginic acid biosynthetic process"/>
    <property type="evidence" value="ECO:0007669"/>
    <property type="project" value="UniProtKB-UniPathway"/>
</dbReference>
<evidence type="ECO:0000313" key="17">
    <source>
        <dbReference type="Proteomes" id="UP000298049"/>
    </source>
</evidence>
<evidence type="ECO:0000256" key="4">
    <source>
        <dbReference type="ARBA" id="ARBA00013937"/>
    </source>
</evidence>
<keyword evidence="7" id="KW-0574">Periplasm</keyword>
<organism evidence="16 17">
    <name type="scientific">Hydrocarboniclastica marina</name>
    <dbReference type="NCBI Taxonomy" id="2259620"/>
    <lineage>
        <taxon>Bacteria</taxon>
        <taxon>Pseudomonadati</taxon>
        <taxon>Pseudomonadota</taxon>
        <taxon>Gammaproteobacteria</taxon>
        <taxon>Alteromonadales</taxon>
        <taxon>Alteromonadaceae</taxon>
        <taxon>Hydrocarboniclastica</taxon>
    </lineage>
</organism>
<dbReference type="AlphaFoldDB" id="A0A4P7XGA2"/>
<evidence type="ECO:0000256" key="8">
    <source>
        <dbReference type="ARBA" id="ARBA00022841"/>
    </source>
</evidence>
<keyword evidence="17" id="KW-1185">Reference proteome</keyword>
<feature type="disulfide bond" evidence="12">
    <location>
        <begin position="32"/>
        <end position="217"/>
    </location>
</feature>
<evidence type="ECO:0000256" key="10">
    <source>
        <dbReference type="ARBA" id="ARBA00032384"/>
    </source>
</evidence>